<feature type="region of interest" description="Disordered" evidence="1">
    <location>
        <begin position="1"/>
        <end position="22"/>
    </location>
</feature>
<protein>
    <submittedName>
        <fullName evidence="2">Uncharacterized protein</fullName>
    </submittedName>
</protein>
<dbReference type="EMBL" id="JARKNE010000009">
    <property type="protein sequence ID" value="KAK5803755.1"/>
    <property type="molecule type" value="Genomic_DNA"/>
</dbReference>
<dbReference type="Proteomes" id="UP001358586">
    <property type="component" value="Chromosome 9"/>
</dbReference>
<comment type="caution">
    <text evidence="2">The sequence shown here is derived from an EMBL/GenBank/DDBJ whole genome shotgun (WGS) entry which is preliminary data.</text>
</comment>
<evidence type="ECO:0000256" key="1">
    <source>
        <dbReference type="SAM" id="MobiDB-lite"/>
    </source>
</evidence>
<evidence type="ECO:0000313" key="2">
    <source>
        <dbReference type="EMBL" id="KAK5803755.1"/>
    </source>
</evidence>
<accession>A0ABR0NQW5</accession>
<name>A0ABR0NQW5_GOSAR</name>
<reference evidence="2 3" key="1">
    <citation type="submission" date="2023-03" db="EMBL/GenBank/DDBJ databases">
        <title>WGS of Gossypium arboreum.</title>
        <authorList>
            <person name="Yu D."/>
        </authorList>
    </citation>
    <scope>NUCLEOTIDE SEQUENCE [LARGE SCALE GENOMIC DNA]</scope>
    <source>
        <tissue evidence="2">Leaf</tissue>
    </source>
</reference>
<organism evidence="2 3">
    <name type="scientific">Gossypium arboreum</name>
    <name type="common">Tree cotton</name>
    <name type="synonym">Gossypium nanking</name>
    <dbReference type="NCBI Taxonomy" id="29729"/>
    <lineage>
        <taxon>Eukaryota</taxon>
        <taxon>Viridiplantae</taxon>
        <taxon>Streptophyta</taxon>
        <taxon>Embryophyta</taxon>
        <taxon>Tracheophyta</taxon>
        <taxon>Spermatophyta</taxon>
        <taxon>Magnoliopsida</taxon>
        <taxon>eudicotyledons</taxon>
        <taxon>Gunneridae</taxon>
        <taxon>Pentapetalae</taxon>
        <taxon>rosids</taxon>
        <taxon>malvids</taxon>
        <taxon>Malvales</taxon>
        <taxon>Malvaceae</taxon>
        <taxon>Malvoideae</taxon>
        <taxon>Gossypium</taxon>
    </lineage>
</organism>
<feature type="compositionally biased region" description="Gly residues" evidence="1">
    <location>
        <begin position="9"/>
        <end position="22"/>
    </location>
</feature>
<sequence length="73" mass="7931">MVRATNSLGGQGGGCTGRGNQGCGSGFMDEGINRREPCEAPTPVEVAYYQCKTRPEEMIHHIAVWGFQLLNFV</sequence>
<proteinExistence type="predicted"/>
<keyword evidence="3" id="KW-1185">Reference proteome</keyword>
<evidence type="ECO:0000313" key="3">
    <source>
        <dbReference type="Proteomes" id="UP001358586"/>
    </source>
</evidence>
<gene>
    <name evidence="2" type="ORF">PVK06_031404</name>
</gene>